<gene>
    <name evidence="1" type="ORF">EVAR_437_1</name>
</gene>
<sequence length="88" mass="9547">MDRINNNTGGIIYLDAPGGTRKTYKTEILIPLASSGIAATMMTGVRTPHAAQKVLLKIVEEQFPVYVDFFKQVLISSASVDFEITGSV</sequence>
<evidence type="ECO:0000313" key="1">
    <source>
        <dbReference type="EMBL" id="GBO99104.1"/>
    </source>
</evidence>
<organism evidence="1 2">
    <name type="scientific">Eumeta variegata</name>
    <name type="common">Bagworm moth</name>
    <name type="synonym">Eumeta japonica</name>
    <dbReference type="NCBI Taxonomy" id="151549"/>
    <lineage>
        <taxon>Eukaryota</taxon>
        <taxon>Metazoa</taxon>
        <taxon>Ecdysozoa</taxon>
        <taxon>Arthropoda</taxon>
        <taxon>Hexapoda</taxon>
        <taxon>Insecta</taxon>
        <taxon>Pterygota</taxon>
        <taxon>Neoptera</taxon>
        <taxon>Endopterygota</taxon>
        <taxon>Lepidoptera</taxon>
        <taxon>Glossata</taxon>
        <taxon>Ditrysia</taxon>
        <taxon>Tineoidea</taxon>
        <taxon>Psychidae</taxon>
        <taxon>Oiketicinae</taxon>
        <taxon>Eumeta</taxon>
    </lineage>
</organism>
<protein>
    <recommendedName>
        <fullName evidence="3">ATP-dependent DNA helicase</fullName>
    </recommendedName>
</protein>
<evidence type="ECO:0000313" key="2">
    <source>
        <dbReference type="Proteomes" id="UP000299102"/>
    </source>
</evidence>
<dbReference type="EMBL" id="BGZK01000002">
    <property type="protein sequence ID" value="GBO99104.1"/>
    <property type="molecule type" value="Genomic_DNA"/>
</dbReference>
<proteinExistence type="predicted"/>
<dbReference type="AlphaFoldDB" id="A0A4C1SAF4"/>
<dbReference type="Proteomes" id="UP000299102">
    <property type="component" value="Unassembled WGS sequence"/>
</dbReference>
<accession>A0A4C1SAF4</accession>
<keyword evidence="2" id="KW-1185">Reference proteome</keyword>
<dbReference type="OrthoDB" id="272985at2759"/>
<evidence type="ECO:0008006" key="3">
    <source>
        <dbReference type="Google" id="ProtNLM"/>
    </source>
</evidence>
<reference evidence="1 2" key="1">
    <citation type="journal article" date="2019" name="Commun. Biol.">
        <title>The bagworm genome reveals a unique fibroin gene that provides high tensile strength.</title>
        <authorList>
            <person name="Kono N."/>
            <person name="Nakamura H."/>
            <person name="Ohtoshi R."/>
            <person name="Tomita M."/>
            <person name="Numata K."/>
            <person name="Arakawa K."/>
        </authorList>
    </citation>
    <scope>NUCLEOTIDE SEQUENCE [LARGE SCALE GENOMIC DNA]</scope>
</reference>
<comment type="caution">
    <text evidence="1">The sequence shown here is derived from an EMBL/GenBank/DDBJ whole genome shotgun (WGS) entry which is preliminary data.</text>
</comment>
<name>A0A4C1SAF4_EUMVA</name>